<proteinExistence type="predicted"/>
<evidence type="ECO:0000259" key="1">
    <source>
        <dbReference type="PROSITE" id="PS51228"/>
    </source>
</evidence>
<keyword evidence="2" id="KW-1185">Reference proteome</keyword>
<dbReference type="WBParaSite" id="PTRK_0000867000.1">
    <property type="protein sequence ID" value="PTRK_0000867000.1"/>
    <property type="gene ID" value="PTRK_0000867000"/>
</dbReference>
<name>A0A0N4ZKN6_PARTI</name>
<reference evidence="3" key="1">
    <citation type="submission" date="2017-02" db="UniProtKB">
        <authorList>
            <consortium name="WormBaseParasite"/>
        </authorList>
    </citation>
    <scope>IDENTIFICATION</scope>
</reference>
<dbReference type="GO" id="GO:0000062">
    <property type="term" value="F:fatty-acyl-CoA binding"/>
    <property type="evidence" value="ECO:0007669"/>
    <property type="project" value="InterPro"/>
</dbReference>
<dbReference type="AlphaFoldDB" id="A0A0N4ZKN6"/>
<sequence>MNKEEAMKLFVDQWEQLNKNLPNYLEYFKLLVNPQITEKELETFRLTHSISEDNKIIDEELDFDEIEWIVEDDTDSSSDDE</sequence>
<evidence type="ECO:0000313" key="2">
    <source>
        <dbReference type="Proteomes" id="UP000038045"/>
    </source>
</evidence>
<organism evidence="2 3">
    <name type="scientific">Parastrongyloides trichosuri</name>
    <name type="common">Possum-specific nematode worm</name>
    <dbReference type="NCBI Taxonomy" id="131310"/>
    <lineage>
        <taxon>Eukaryota</taxon>
        <taxon>Metazoa</taxon>
        <taxon>Ecdysozoa</taxon>
        <taxon>Nematoda</taxon>
        <taxon>Chromadorea</taxon>
        <taxon>Rhabditida</taxon>
        <taxon>Tylenchina</taxon>
        <taxon>Panagrolaimomorpha</taxon>
        <taxon>Strongyloidoidea</taxon>
        <taxon>Strongyloididae</taxon>
        <taxon>Parastrongyloides</taxon>
    </lineage>
</organism>
<feature type="domain" description="ACB" evidence="1">
    <location>
        <begin position="1"/>
        <end position="23"/>
    </location>
</feature>
<accession>A0A0N4ZKN6</accession>
<dbReference type="InterPro" id="IPR000582">
    <property type="entry name" value="Acyl-CoA-binding_protein"/>
</dbReference>
<evidence type="ECO:0000313" key="3">
    <source>
        <dbReference type="WBParaSite" id="PTRK_0000867000.1"/>
    </source>
</evidence>
<dbReference type="PROSITE" id="PS51228">
    <property type="entry name" value="ACB_2"/>
    <property type="match status" value="1"/>
</dbReference>
<dbReference type="Proteomes" id="UP000038045">
    <property type="component" value="Unplaced"/>
</dbReference>
<protein>
    <submittedName>
        <fullName evidence="3">ACB domain-containing protein</fullName>
    </submittedName>
</protein>